<dbReference type="CDD" id="cd01741">
    <property type="entry name" value="GATase1_1"/>
    <property type="match status" value="1"/>
</dbReference>
<sequence length="253" mass="28140">MPRVFRVAVLECDKTIEPVRANRGQYVDIFRSLLTRALESEGHDIHLEVSQWDVVASQSYPRPEDFDGLLLSGSKHCAFHDEPWILSLVDYVREVLHASDKPVVGICFGHQIIARALGAKLGINPGGWEISVDRIDLNEHGQELFGIPTVQLHQMHRDAVLEVPEGTVNLGGSPSCRIQGLFKPGTVLSFQAHPEFDEFIMEKVVGRRHEQAIFDDAMFESGMARAGLPHDGLLVAQAIWRLFLGTAARKDGC</sequence>
<name>A0AA39GMD2_SARSR</name>
<organism evidence="2 3">
    <name type="scientific">Sarocladium strictum</name>
    <name type="common">Black bundle disease fungus</name>
    <name type="synonym">Acremonium strictum</name>
    <dbReference type="NCBI Taxonomy" id="5046"/>
    <lineage>
        <taxon>Eukaryota</taxon>
        <taxon>Fungi</taxon>
        <taxon>Dikarya</taxon>
        <taxon>Ascomycota</taxon>
        <taxon>Pezizomycotina</taxon>
        <taxon>Sordariomycetes</taxon>
        <taxon>Hypocreomycetidae</taxon>
        <taxon>Hypocreales</taxon>
        <taxon>Sarocladiaceae</taxon>
        <taxon>Sarocladium</taxon>
    </lineage>
</organism>
<dbReference type="Gene3D" id="3.40.50.880">
    <property type="match status" value="1"/>
</dbReference>
<proteinExistence type="predicted"/>
<evidence type="ECO:0000313" key="3">
    <source>
        <dbReference type="Proteomes" id="UP001175261"/>
    </source>
</evidence>
<dbReference type="EMBL" id="JAPDFR010000002">
    <property type="protein sequence ID" value="KAK0390045.1"/>
    <property type="molecule type" value="Genomic_DNA"/>
</dbReference>
<dbReference type="InterPro" id="IPR029062">
    <property type="entry name" value="Class_I_gatase-like"/>
</dbReference>
<dbReference type="InterPro" id="IPR044992">
    <property type="entry name" value="ChyE-like"/>
</dbReference>
<dbReference type="PROSITE" id="PS51273">
    <property type="entry name" value="GATASE_TYPE_1"/>
    <property type="match status" value="1"/>
</dbReference>
<dbReference type="GO" id="GO:0005634">
    <property type="term" value="C:nucleus"/>
    <property type="evidence" value="ECO:0007669"/>
    <property type="project" value="TreeGrafter"/>
</dbReference>
<dbReference type="InterPro" id="IPR017926">
    <property type="entry name" value="GATASE"/>
</dbReference>
<dbReference type="SUPFAM" id="SSF52317">
    <property type="entry name" value="Class I glutamine amidotransferase-like"/>
    <property type="match status" value="1"/>
</dbReference>
<dbReference type="PANTHER" id="PTHR42695:SF5">
    <property type="entry name" value="GLUTAMINE AMIDOTRANSFERASE YLR126C-RELATED"/>
    <property type="match status" value="1"/>
</dbReference>
<dbReference type="Proteomes" id="UP001175261">
    <property type="component" value="Unassembled WGS sequence"/>
</dbReference>
<reference evidence="2" key="1">
    <citation type="submission" date="2022-10" db="EMBL/GenBank/DDBJ databases">
        <title>Determination and structural analysis of whole genome sequence of Sarocladium strictum F4-1.</title>
        <authorList>
            <person name="Hu L."/>
            <person name="Jiang Y."/>
        </authorList>
    </citation>
    <scope>NUCLEOTIDE SEQUENCE</scope>
    <source>
        <strain evidence="2">F4-1</strain>
    </source>
</reference>
<evidence type="ECO:0000313" key="2">
    <source>
        <dbReference type="EMBL" id="KAK0390045.1"/>
    </source>
</evidence>
<dbReference type="Pfam" id="PF00117">
    <property type="entry name" value="GATase"/>
    <property type="match status" value="1"/>
</dbReference>
<dbReference type="AlphaFoldDB" id="A0AA39GMD2"/>
<gene>
    <name evidence="2" type="ORF">NLU13_3618</name>
</gene>
<protein>
    <recommendedName>
        <fullName evidence="1">Glutamine amidotransferase domain-containing protein</fullName>
    </recommendedName>
</protein>
<accession>A0AA39GMD2</accession>
<dbReference type="PANTHER" id="PTHR42695">
    <property type="entry name" value="GLUTAMINE AMIDOTRANSFERASE YLR126C-RELATED"/>
    <property type="match status" value="1"/>
</dbReference>
<dbReference type="GO" id="GO:0005829">
    <property type="term" value="C:cytosol"/>
    <property type="evidence" value="ECO:0007669"/>
    <property type="project" value="TreeGrafter"/>
</dbReference>
<comment type="caution">
    <text evidence="2">The sequence shown here is derived from an EMBL/GenBank/DDBJ whole genome shotgun (WGS) entry which is preliminary data.</text>
</comment>
<evidence type="ECO:0000259" key="1">
    <source>
        <dbReference type="Pfam" id="PF00117"/>
    </source>
</evidence>
<feature type="domain" description="Glutamine amidotransferase" evidence="1">
    <location>
        <begin position="30"/>
        <end position="197"/>
    </location>
</feature>
<keyword evidence="3" id="KW-1185">Reference proteome</keyword>